<dbReference type="Proteomes" id="UP000504617">
    <property type="component" value="Unplaced"/>
</dbReference>
<dbReference type="GO" id="GO:0005886">
    <property type="term" value="C:plasma membrane"/>
    <property type="evidence" value="ECO:0007669"/>
    <property type="project" value="TreeGrafter"/>
</dbReference>
<dbReference type="GO" id="GO:0016477">
    <property type="term" value="P:cell migration"/>
    <property type="evidence" value="ECO:0007669"/>
    <property type="project" value="TreeGrafter"/>
</dbReference>
<dbReference type="GO" id="GO:0005737">
    <property type="term" value="C:cytoplasm"/>
    <property type="evidence" value="ECO:0007669"/>
    <property type="project" value="TreeGrafter"/>
</dbReference>
<evidence type="ECO:0000259" key="1">
    <source>
        <dbReference type="Pfam" id="PF23554"/>
    </source>
</evidence>
<feature type="non-terminal residue" evidence="3">
    <location>
        <position position="1"/>
    </location>
</feature>
<sequence>LYEGKELTEFEEAMRRLFESINNLMRSQHKTAILLQMAALKYIASVLQDVETVFDVRLLSQLLHEFFTCIPAKLQKQKVQSMTEIVHSSLFKKQECRDILLPEITKELKELLDPSVEMQIIPQDKKYCIELLNSILEVLSCQDAASTYQHIQEIMIQLLRIINRTVIRMGRDDPLIVSHSFCKCTLLPGLGIRDGWWLNLTKMPFVWLPIENKNFLRDALAEFQIKVENNLTFFQTFAIQIIGVQEES</sequence>
<dbReference type="GO" id="GO:0007264">
    <property type="term" value="P:small GTPase-mediated signal transduction"/>
    <property type="evidence" value="ECO:0007669"/>
    <property type="project" value="InterPro"/>
</dbReference>
<dbReference type="GO" id="GO:0005085">
    <property type="term" value="F:guanyl-nucleotide exchange factor activity"/>
    <property type="evidence" value="ECO:0007669"/>
    <property type="project" value="InterPro"/>
</dbReference>
<feature type="domain" description="Dedicator of cytokinesis TPR repeats region" evidence="1">
    <location>
        <begin position="1"/>
        <end position="188"/>
    </location>
</feature>
<dbReference type="InterPro" id="IPR026791">
    <property type="entry name" value="DOCK"/>
</dbReference>
<gene>
    <name evidence="3" type="primary">LOC106555113</name>
</gene>
<evidence type="ECO:0000313" key="2">
    <source>
        <dbReference type="Proteomes" id="UP000504617"/>
    </source>
</evidence>
<name>A0A6I9YXH7_9SAUR</name>
<dbReference type="PANTHER" id="PTHR45653:SF6">
    <property type="entry name" value="DEDICATOR OF CYTOKINESIS PROTEIN 2"/>
    <property type="match status" value="1"/>
</dbReference>
<dbReference type="Pfam" id="PF23554">
    <property type="entry name" value="TPR_DOCK"/>
    <property type="match status" value="1"/>
</dbReference>
<reference evidence="3" key="1">
    <citation type="submission" date="2025-08" db="UniProtKB">
        <authorList>
            <consortium name="RefSeq"/>
        </authorList>
    </citation>
    <scope>IDENTIFICATION</scope>
    <source>
        <tissue evidence="3">Skeletal muscle</tissue>
    </source>
</reference>
<dbReference type="OrthoDB" id="9057561at2759"/>
<protein>
    <submittedName>
        <fullName evidence="3">Dedicator of cytokinesis protein 2-like</fullName>
    </submittedName>
</protein>
<organism evidence="2 3">
    <name type="scientific">Thamnophis sirtalis</name>
    <dbReference type="NCBI Taxonomy" id="35019"/>
    <lineage>
        <taxon>Eukaryota</taxon>
        <taxon>Metazoa</taxon>
        <taxon>Chordata</taxon>
        <taxon>Craniata</taxon>
        <taxon>Vertebrata</taxon>
        <taxon>Euteleostomi</taxon>
        <taxon>Lepidosauria</taxon>
        <taxon>Squamata</taxon>
        <taxon>Bifurcata</taxon>
        <taxon>Unidentata</taxon>
        <taxon>Episquamata</taxon>
        <taxon>Toxicofera</taxon>
        <taxon>Serpentes</taxon>
        <taxon>Colubroidea</taxon>
        <taxon>Colubridae</taxon>
        <taxon>Natricinae</taxon>
        <taxon>Thamnophis</taxon>
    </lineage>
</organism>
<evidence type="ECO:0000313" key="3">
    <source>
        <dbReference type="RefSeq" id="XP_013929363.1"/>
    </source>
</evidence>
<dbReference type="InterPro" id="IPR056372">
    <property type="entry name" value="TPR_DOCK"/>
</dbReference>
<accession>A0A6I9YXH7</accession>
<dbReference type="PANTHER" id="PTHR45653">
    <property type="entry name" value="DEDICATOR OF CYTOKINESIS"/>
    <property type="match status" value="1"/>
</dbReference>
<dbReference type="RefSeq" id="XP_013929363.1">
    <property type="nucleotide sequence ID" value="XM_014073888.1"/>
</dbReference>
<dbReference type="KEGG" id="tsr:106555113"/>
<dbReference type="AlphaFoldDB" id="A0A6I9YXH7"/>
<dbReference type="GO" id="GO:0031267">
    <property type="term" value="F:small GTPase binding"/>
    <property type="evidence" value="ECO:0007669"/>
    <property type="project" value="TreeGrafter"/>
</dbReference>
<dbReference type="GeneID" id="106555113"/>
<dbReference type="GO" id="GO:0007520">
    <property type="term" value="P:myoblast fusion"/>
    <property type="evidence" value="ECO:0007669"/>
    <property type="project" value="TreeGrafter"/>
</dbReference>
<keyword evidence="2" id="KW-1185">Reference proteome</keyword>
<proteinExistence type="predicted"/>